<dbReference type="FunFam" id="1.10.1370.40:FF:000001">
    <property type="entry name" value="Dipeptidyl carboxypeptidase II"/>
    <property type="match status" value="1"/>
</dbReference>
<evidence type="ECO:0000256" key="9">
    <source>
        <dbReference type="ARBA" id="ARBA00023049"/>
    </source>
</evidence>
<dbReference type="CDD" id="cd06456">
    <property type="entry name" value="M3A_DCP"/>
    <property type="match status" value="1"/>
</dbReference>
<evidence type="ECO:0000256" key="13">
    <source>
        <dbReference type="ARBA" id="ARBA00070755"/>
    </source>
</evidence>
<keyword evidence="6 15" id="KW-0479">Metal-binding</keyword>
<keyword evidence="8 15" id="KW-0862">Zinc</keyword>
<gene>
    <name evidence="17" type="primary">dcp</name>
    <name evidence="17" type="ORF">RBJ67_07595</name>
</gene>
<evidence type="ECO:0000256" key="2">
    <source>
        <dbReference type="ARBA" id="ARBA00006040"/>
    </source>
</evidence>
<evidence type="ECO:0000256" key="3">
    <source>
        <dbReference type="ARBA" id="ARBA00022490"/>
    </source>
</evidence>
<keyword evidence="18" id="KW-1185">Reference proteome</keyword>
<dbReference type="InterPro" id="IPR045090">
    <property type="entry name" value="Pept_M3A_M3B"/>
</dbReference>
<dbReference type="NCBIfam" id="NF007624">
    <property type="entry name" value="PRK10280.1"/>
    <property type="match status" value="1"/>
</dbReference>
<feature type="domain" description="Peptidase M3A/M3B catalytic" evidence="16">
    <location>
        <begin position="230"/>
        <end position="674"/>
    </location>
</feature>
<keyword evidence="7 15" id="KW-0378">Hydrolase</keyword>
<evidence type="ECO:0000256" key="10">
    <source>
        <dbReference type="ARBA" id="ARBA00052506"/>
    </source>
</evidence>
<dbReference type="PANTHER" id="PTHR43660:SF1">
    <property type="entry name" value="DIPEPTIDYL CARBOXYPEPTIDASE"/>
    <property type="match status" value="1"/>
</dbReference>
<keyword evidence="9 15" id="KW-0482">Metalloprotease</keyword>
<dbReference type="GO" id="GO:0005829">
    <property type="term" value="C:cytosol"/>
    <property type="evidence" value="ECO:0007669"/>
    <property type="project" value="UniProtKB-ARBA"/>
</dbReference>
<comment type="caution">
    <text evidence="17">The sequence shown here is derived from an EMBL/GenBank/DDBJ whole genome shotgun (WGS) entry which is preliminary data.</text>
</comment>
<evidence type="ECO:0000256" key="14">
    <source>
        <dbReference type="ARBA" id="ARBA00075608"/>
    </source>
</evidence>
<sequence>MSVSNPFFEISLLPYQAPRFDVINDSHYRPAFDEAMRQKRADIDAIIAQTAPPDFTNTVLALEKSGAMLSRVNSVFFAMTSAHTNDYLQELDEAFSTELAGLANDIWLNETLFSRVEAVWQERATLDAESRRLVEETHQHFVLAGARLNADEKAELKSLNTESASLTSQFNQRLLAADKTGGLVVDYIHQLEGFSADEIATAAQAAAEKGLNDRWLIPLLNTTQQPALSTLENRQTRENLFNAGWLRTQKGDENDTRELIRRLSALRARQAQLLGFDSYASWSTADQMAKTPEAALMFMRGIVPAARGRAEQELADIQKVIDDEQGGFTAQAWDWSLYAERVRLGKYALDESQIKPYFALNTVLQDGVFWAAIQLFGISFVERFDIPAYHPDVRVWEIFDHTGEGMALFYGDFFARDSKGGGAWMGNFVEQSYEFAARPVIYNVCNYQKPANGQTALISWDDVVTLFHEFGHTLHGLFASQRYATLSGTNTPRDFVEFPSQINEHWASHPQVFAHYARHYETGEPMPEALRDKMLNATQFNKGYDMTELLSAALLDMNWHGIVEPVDDVDVFEAAALKKEGLDLPAVPPRYRSSYFAHIFGGGYAAGYYAYLWTQMLADDGYQWFVEQGGLTRENGQVFRDAILSRGNSSDLEALYRDWRGHNPKIEPMLKNRGLS</sequence>
<comment type="cofactor">
    <cofactor evidence="15">
        <name>Zn(2+)</name>
        <dbReference type="ChEBI" id="CHEBI:29105"/>
    </cofactor>
    <text evidence="15">Binds 1 zinc ion.</text>
</comment>
<evidence type="ECO:0000256" key="6">
    <source>
        <dbReference type="ARBA" id="ARBA00022723"/>
    </source>
</evidence>
<comment type="similarity">
    <text evidence="2 15">Belongs to the peptidase M3 family.</text>
</comment>
<proteinExistence type="inferred from homology"/>
<keyword evidence="3" id="KW-0963">Cytoplasm</keyword>
<dbReference type="InterPro" id="IPR034005">
    <property type="entry name" value="M3A_DCP"/>
</dbReference>
<dbReference type="AlphaFoldDB" id="A0AAW8H5B3"/>
<evidence type="ECO:0000259" key="16">
    <source>
        <dbReference type="Pfam" id="PF01432"/>
    </source>
</evidence>
<keyword evidence="5 15" id="KW-0645">Protease</keyword>
<comment type="subcellular location">
    <subcellularLocation>
        <location evidence="1">Cytoplasm</location>
    </subcellularLocation>
</comment>
<evidence type="ECO:0000256" key="7">
    <source>
        <dbReference type="ARBA" id="ARBA00022801"/>
    </source>
</evidence>
<evidence type="ECO:0000256" key="8">
    <source>
        <dbReference type="ARBA" id="ARBA00022833"/>
    </source>
</evidence>
<dbReference type="GO" id="GO:0046872">
    <property type="term" value="F:metal ion binding"/>
    <property type="evidence" value="ECO:0007669"/>
    <property type="project" value="UniProtKB-UniRule"/>
</dbReference>
<dbReference type="GO" id="GO:0004180">
    <property type="term" value="F:carboxypeptidase activity"/>
    <property type="evidence" value="ECO:0007669"/>
    <property type="project" value="UniProtKB-KW"/>
</dbReference>
<comment type="catalytic activity">
    <reaction evidence="10">
        <text>Hydrolysis of unblocked, C-terminal dipeptides from oligopeptides, with broad specificity. Does not hydrolyze bonds in which P1' is Pro, or both P1 and P1' are Gly.</text>
        <dbReference type="EC" id="3.4.15.5"/>
    </reaction>
</comment>
<accession>A0AAW8H5B3</accession>
<dbReference type="FunFam" id="3.40.390.10:FF:000009">
    <property type="entry name" value="Oligopeptidase A"/>
    <property type="match status" value="1"/>
</dbReference>
<protein>
    <recommendedName>
        <fullName evidence="13">Dipeptidyl carboxypeptidase</fullName>
        <ecNumber evidence="12">3.4.15.5</ecNumber>
    </recommendedName>
    <alternativeName>
        <fullName evidence="14">Peptidyl-dipeptidase Dcp</fullName>
    </alternativeName>
</protein>
<evidence type="ECO:0000256" key="5">
    <source>
        <dbReference type="ARBA" id="ARBA00022670"/>
    </source>
</evidence>
<dbReference type="GO" id="GO:0004222">
    <property type="term" value="F:metalloendopeptidase activity"/>
    <property type="evidence" value="ECO:0007669"/>
    <property type="project" value="InterPro"/>
</dbReference>
<name>A0AAW8H5B3_9ENTR</name>
<reference evidence="17 18" key="1">
    <citation type="submission" date="2023-08" db="EMBL/GenBank/DDBJ databases">
        <authorList>
            <person name="Dale J."/>
        </authorList>
    </citation>
    <scope>NUCLEOTIDE SEQUENCE [LARGE SCALE GENOMIC DNA]</scope>
    <source>
        <strain evidence="17 18">2023EL-00788</strain>
    </source>
</reference>
<comment type="function">
    <text evidence="11">Removes dipeptides from the C-termini of N-blocked tripeptides, tetrapeptides and larger peptides.</text>
</comment>
<dbReference type="RefSeq" id="WP_306683601.1">
    <property type="nucleotide sequence ID" value="NZ_JAVDKR010000006.1"/>
</dbReference>
<evidence type="ECO:0000313" key="17">
    <source>
        <dbReference type="EMBL" id="MDQ2256006.1"/>
    </source>
</evidence>
<dbReference type="EMBL" id="JAVDKS010000003">
    <property type="protein sequence ID" value="MDQ2256006.1"/>
    <property type="molecule type" value="Genomic_DNA"/>
</dbReference>
<keyword evidence="4 17" id="KW-0121">Carboxypeptidase</keyword>
<dbReference type="Gene3D" id="1.10.1370.40">
    <property type="match status" value="3"/>
</dbReference>
<dbReference type="PANTHER" id="PTHR43660">
    <property type="entry name" value="DIPEPTIDYL CARBOXYPEPTIDASE"/>
    <property type="match status" value="1"/>
</dbReference>
<dbReference type="EC" id="3.4.15.5" evidence="12"/>
<evidence type="ECO:0000313" key="18">
    <source>
        <dbReference type="Proteomes" id="UP001225042"/>
    </source>
</evidence>
<dbReference type="GO" id="GO:0006508">
    <property type="term" value="P:proteolysis"/>
    <property type="evidence" value="ECO:0007669"/>
    <property type="project" value="UniProtKB-KW"/>
</dbReference>
<evidence type="ECO:0000256" key="12">
    <source>
        <dbReference type="ARBA" id="ARBA00066668"/>
    </source>
</evidence>
<evidence type="ECO:0000256" key="11">
    <source>
        <dbReference type="ARBA" id="ARBA00054529"/>
    </source>
</evidence>
<dbReference type="GO" id="GO:0008241">
    <property type="term" value="F:peptidyl-dipeptidase activity"/>
    <property type="evidence" value="ECO:0007669"/>
    <property type="project" value="UniProtKB-EC"/>
</dbReference>
<evidence type="ECO:0000256" key="4">
    <source>
        <dbReference type="ARBA" id="ARBA00022645"/>
    </source>
</evidence>
<evidence type="ECO:0000256" key="1">
    <source>
        <dbReference type="ARBA" id="ARBA00004496"/>
    </source>
</evidence>
<organism evidence="17 18">
    <name type="scientific">Enterobacter soli</name>
    <dbReference type="NCBI Taxonomy" id="885040"/>
    <lineage>
        <taxon>Bacteria</taxon>
        <taxon>Pseudomonadati</taxon>
        <taxon>Pseudomonadota</taxon>
        <taxon>Gammaproteobacteria</taxon>
        <taxon>Enterobacterales</taxon>
        <taxon>Enterobacteriaceae</taxon>
        <taxon>Enterobacter</taxon>
    </lineage>
</organism>
<evidence type="ECO:0000256" key="15">
    <source>
        <dbReference type="RuleBase" id="RU003435"/>
    </source>
</evidence>
<dbReference type="Pfam" id="PF01432">
    <property type="entry name" value="Peptidase_M3"/>
    <property type="match status" value="1"/>
</dbReference>
<dbReference type="SUPFAM" id="SSF55486">
    <property type="entry name" value="Metalloproteases ('zincins'), catalytic domain"/>
    <property type="match status" value="1"/>
</dbReference>
<dbReference type="Proteomes" id="UP001225042">
    <property type="component" value="Unassembled WGS sequence"/>
</dbReference>
<dbReference type="InterPro" id="IPR001567">
    <property type="entry name" value="Pept_M3A_M3B_dom"/>
</dbReference>